<reference evidence="1" key="1">
    <citation type="submission" date="2021-05" db="EMBL/GenBank/DDBJ databases">
        <authorList>
            <person name="Scholz U."/>
            <person name="Mascher M."/>
            <person name="Fiebig A."/>
        </authorList>
    </citation>
    <scope>NUCLEOTIDE SEQUENCE [LARGE SCALE GENOMIC DNA]</scope>
</reference>
<evidence type="ECO:0000313" key="2">
    <source>
        <dbReference type="Proteomes" id="UP001732700"/>
    </source>
</evidence>
<proteinExistence type="predicted"/>
<sequence>MQPHHCSNRSGSPVPFLRLALVLLISLASPASSCTEQERSSLLQLLAGLSRDGGLKASWRNGTDCCTWEGITCSGPSRTVTDVSLASRGLEGSISPFLGNLTGLLRLNLSRNSLSGGLPLELVSSSSIIVLDVSFNRLTGGLSELPSSTPARPLQVLNISSNLFTGRFPTSTWEVMKSLVVLNASTNGFTGQIPTTPCASAPSLAVLELSFNELSGNIPPGLSNCSMLKLLRAGYNNLSGTLPDELFKVTSLEHLSLPSNWLEGSLSGIGKLTNLVTLDLGGNELSGNIPESIGELKRLEELHLEHNSMSGELPSTLSNCTHLVTIDLKSNQFSGELTKVNFTSLPNLQNLDLLYNNFTGTIPESIYSCSRLTALRLSENNFHGQLSEKIGNLKFLSFLSLVGNSLTNLTRTLQILRSTRSLTTLLIGFNFMNETMPEDDSIDGFENLQVLSISDCSLSGKIPDCLSKLPNLEMLLLHNNQLTGPIPDWISSLNFLFYLDLSNNSLTGEISSSLMDMPMLKSNKTAPKVFELPVYDRSPFMQYLMPSAFPKVLNLGTNNFTGLIPEKIGELKALSSLNLSSNQLSGEIPETIGNLTNLQLLDLSGNHLTGAIPGALNNLHFLSKFNISSNDLEGPIPTVGQLSTFPNSSYDGNPKLCGPMLVNQCGSAETPLITQKRRKKKGVFALAFGVFFGGVAILFLLARLFVMFRGTSFMTKKEEQQQR</sequence>
<accession>A0ACD5Z7H2</accession>
<organism evidence="1 2">
    <name type="scientific">Avena sativa</name>
    <name type="common">Oat</name>
    <dbReference type="NCBI Taxonomy" id="4498"/>
    <lineage>
        <taxon>Eukaryota</taxon>
        <taxon>Viridiplantae</taxon>
        <taxon>Streptophyta</taxon>
        <taxon>Embryophyta</taxon>
        <taxon>Tracheophyta</taxon>
        <taxon>Spermatophyta</taxon>
        <taxon>Magnoliopsida</taxon>
        <taxon>Liliopsida</taxon>
        <taxon>Poales</taxon>
        <taxon>Poaceae</taxon>
        <taxon>BOP clade</taxon>
        <taxon>Pooideae</taxon>
        <taxon>Poodae</taxon>
        <taxon>Poeae</taxon>
        <taxon>Poeae Chloroplast Group 1 (Aveneae type)</taxon>
        <taxon>Aveninae</taxon>
        <taxon>Avena</taxon>
    </lineage>
</organism>
<name>A0ACD5Z7H2_AVESA</name>
<dbReference type="Proteomes" id="UP001732700">
    <property type="component" value="Chromosome 6C"/>
</dbReference>
<dbReference type="EnsemblPlants" id="AVESA.00010b.r2.6CG1114500.1">
    <property type="protein sequence ID" value="AVESA.00010b.r2.6CG1114500.1.CDS.1"/>
    <property type="gene ID" value="AVESA.00010b.r2.6CG1114500"/>
</dbReference>
<reference evidence="1" key="2">
    <citation type="submission" date="2025-09" db="UniProtKB">
        <authorList>
            <consortium name="EnsemblPlants"/>
        </authorList>
    </citation>
    <scope>IDENTIFICATION</scope>
</reference>
<evidence type="ECO:0000313" key="1">
    <source>
        <dbReference type="EnsemblPlants" id="AVESA.00010b.r2.6CG1114500.1.CDS.1"/>
    </source>
</evidence>
<protein>
    <submittedName>
        <fullName evidence="1">Uncharacterized protein</fullName>
    </submittedName>
</protein>
<keyword evidence="2" id="KW-1185">Reference proteome</keyword>